<dbReference type="GO" id="GO:0003723">
    <property type="term" value="F:RNA binding"/>
    <property type="evidence" value="ECO:0007669"/>
    <property type="project" value="TreeGrafter"/>
</dbReference>
<sequence length="526" mass="62316">MNLTRYNYLHNLAFIQQRIKEANYVAIDFEFTGVLASSLLRNSLLDSFQMRYWKVKENVRRFLPIQMGLCTFKQEAISNNVIAHPFNFYIFPYGVDGYLDKQFQLSSNSISFLTNNNFDFNRTFNEGILYLSHQDEKILRDTKRIQDLRNEMRYLDKIVTFEMINFVKQYKVQVEQFLKVSNDPQFEIPIKRLKVKVYRHFIESIIKEFGKSFEFHCKFDSDILVKREVLYIVKGPEPPETKKQNVEEANEFAGVRVLLDQISQQKTPLILHNGLMDIMHIYDKFFETLPDSRTEFISKVNKLFPEIYDTKFLINQSYSVYNKVGQFSELKNSFINLQNLEPNVVFGDECQEYNNPEENQAFEHEAGFDSYMAGSVFYKAKKLMNLDQSKLDLYKNKVPQSSIKIPFDFGDKTGEDKYHNKQIFIFHVEILEKNLVPDSLIKGYFKDTYDTDIDLFLSYGQNFEYFMVFQTLEGSQEFRKTMKNGVTIIKIGDHEFIITEYENYVQKLQRRAKDELSIKEMPTILE</sequence>
<dbReference type="GO" id="GO:0000175">
    <property type="term" value="F:3'-5'-RNA exonuclease activity"/>
    <property type="evidence" value="ECO:0007669"/>
    <property type="project" value="TreeGrafter"/>
</dbReference>
<evidence type="ECO:0000313" key="1">
    <source>
        <dbReference type="EMBL" id="CAD8113280.1"/>
    </source>
</evidence>
<accession>A0A8S1QFB0</accession>
<proteinExistence type="predicted"/>
<dbReference type="Pfam" id="PF04857">
    <property type="entry name" value="CAF1"/>
    <property type="match status" value="1"/>
</dbReference>
<protein>
    <submittedName>
        <fullName evidence="1">Uncharacterized protein</fullName>
    </submittedName>
</protein>
<reference evidence="1" key="1">
    <citation type="submission" date="2021-01" db="EMBL/GenBank/DDBJ databases">
        <authorList>
            <consortium name="Genoscope - CEA"/>
            <person name="William W."/>
        </authorList>
    </citation>
    <scope>NUCLEOTIDE SEQUENCE</scope>
</reference>
<comment type="caution">
    <text evidence="1">The sequence shown here is derived from an EMBL/GenBank/DDBJ whole genome shotgun (WGS) entry which is preliminary data.</text>
</comment>
<dbReference type="PANTHER" id="PTHR15092:SF22">
    <property type="entry name" value="POLY(A)-SPECIFIC RIBONUCLEASE PNLDC1"/>
    <property type="match status" value="1"/>
</dbReference>
<dbReference type="InterPro" id="IPR006941">
    <property type="entry name" value="RNase_CAF1"/>
</dbReference>
<dbReference type="EMBL" id="CAJJDM010000159">
    <property type="protein sequence ID" value="CAD8113280.1"/>
    <property type="molecule type" value="Genomic_DNA"/>
</dbReference>
<dbReference type="AlphaFoldDB" id="A0A8S1QFB0"/>
<name>A0A8S1QFB0_PARPR</name>
<dbReference type="Proteomes" id="UP000688137">
    <property type="component" value="Unassembled WGS sequence"/>
</dbReference>
<evidence type="ECO:0000313" key="2">
    <source>
        <dbReference type="Proteomes" id="UP000688137"/>
    </source>
</evidence>
<keyword evidence="2" id="KW-1185">Reference proteome</keyword>
<dbReference type="PANTHER" id="PTHR15092">
    <property type="entry name" value="POLY A -SPECIFIC RIBONUCLEASE/TARGET OF EGR1, MEMBER 1"/>
    <property type="match status" value="1"/>
</dbReference>
<organism evidence="1 2">
    <name type="scientific">Paramecium primaurelia</name>
    <dbReference type="NCBI Taxonomy" id="5886"/>
    <lineage>
        <taxon>Eukaryota</taxon>
        <taxon>Sar</taxon>
        <taxon>Alveolata</taxon>
        <taxon>Ciliophora</taxon>
        <taxon>Intramacronucleata</taxon>
        <taxon>Oligohymenophorea</taxon>
        <taxon>Peniculida</taxon>
        <taxon>Parameciidae</taxon>
        <taxon>Paramecium</taxon>
    </lineage>
</organism>
<dbReference type="OMA" id="DHEFIIT"/>
<dbReference type="InterPro" id="IPR051181">
    <property type="entry name" value="CAF1_poly(A)_ribonucleases"/>
</dbReference>
<gene>
    <name evidence="1" type="ORF">PPRIM_AZ9-3.1.T1540134</name>
</gene>